<accession>A0A8S9YXI1</accession>
<gene>
    <name evidence="1" type="ORF">EG68_03052</name>
</gene>
<keyword evidence="2" id="KW-1185">Reference proteome</keyword>
<comment type="caution">
    <text evidence="1">The sequence shown here is derived from an EMBL/GenBank/DDBJ whole genome shotgun (WGS) entry which is preliminary data.</text>
</comment>
<evidence type="ECO:0000313" key="1">
    <source>
        <dbReference type="EMBL" id="KAF7259809.1"/>
    </source>
</evidence>
<dbReference type="Proteomes" id="UP000822476">
    <property type="component" value="Unassembled WGS sequence"/>
</dbReference>
<reference evidence="1" key="1">
    <citation type="submission" date="2019-07" db="EMBL/GenBank/DDBJ databases">
        <title>Annotation for the trematode Paragonimus miyazaki's.</title>
        <authorList>
            <person name="Choi Y.-J."/>
        </authorList>
    </citation>
    <scope>NUCLEOTIDE SEQUENCE</scope>
    <source>
        <strain evidence="1">Japan</strain>
    </source>
</reference>
<sequence length="68" mass="7910">MVRWSIQFVFHTCHEESLARLCPEVLTASDKWVFFLANHQTTVPGCFSYAGLLYGSYHLRYVDIKLVN</sequence>
<dbReference type="AlphaFoldDB" id="A0A8S9YXI1"/>
<protein>
    <submittedName>
        <fullName evidence="1">Uncharacterized protein</fullName>
    </submittedName>
</protein>
<organism evidence="1 2">
    <name type="scientific">Paragonimus skrjabini miyazakii</name>
    <dbReference type="NCBI Taxonomy" id="59628"/>
    <lineage>
        <taxon>Eukaryota</taxon>
        <taxon>Metazoa</taxon>
        <taxon>Spiralia</taxon>
        <taxon>Lophotrochozoa</taxon>
        <taxon>Platyhelminthes</taxon>
        <taxon>Trematoda</taxon>
        <taxon>Digenea</taxon>
        <taxon>Plagiorchiida</taxon>
        <taxon>Troglotremata</taxon>
        <taxon>Troglotrematidae</taxon>
        <taxon>Paragonimus</taxon>
    </lineage>
</organism>
<proteinExistence type="predicted"/>
<dbReference type="EMBL" id="JTDE01001026">
    <property type="protein sequence ID" value="KAF7259809.1"/>
    <property type="molecule type" value="Genomic_DNA"/>
</dbReference>
<evidence type="ECO:0000313" key="2">
    <source>
        <dbReference type="Proteomes" id="UP000822476"/>
    </source>
</evidence>
<name>A0A8S9YXI1_9TREM</name>